<accession>A0AAV4GZC2</accession>
<keyword evidence="1" id="KW-0472">Membrane</keyword>
<keyword evidence="1" id="KW-1133">Transmembrane helix</keyword>
<keyword evidence="1" id="KW-0812">Transmembrane</keyword>
<name>A0AAV4GZC2_9GAST</name>
<organism evidence="2 3">
    <name type="scientific">Elysia marginata</name>
    <dbReference type="NCBI Taxonomy" id="1093978"/>
    <lineage>
        <taxon>Eukaryota</taxon>
        <taxon>Metazoa</taxon>
        <taxon>Spiralia</taxon>
        <taxon>Lophotrochozoa</taxon>
        <taxon>Mollusca</taxon>
        <taxon>Gastropoda</taxon>
        <taxon>Heterobranchia</taxon>
        <taxon>Euthyneura</taxon>
        <taxon>Panpulmonata</taxon>
        <taxon>Sacoglossa</taxon>
        <taxon>Placobranchoidea</taxon>
        <taxon>Plakobranchidae</taxon>
        <taxon>Elysia</taxon>
    </lineage>
</organism>
<dbReference type="Proteomes" id="UP000762676">
    <property type="component" value="Unassembled WGS sequence"/>
</dbReference>
<dbReference type="EMBL" id="BMAT01008673">
    <property type="protein sequence ID" value="GFR90520.1"/>
    <property type="molecule type" value="Genomic_DNA"/>
</dbReference>
<keyword evidence="3" id="KW-1185">Reference proteome</keyword>
<evidence type="ECO:0000313" key="2">
    <source>
        <dbReference type="EMBL" id="GFR90520.1"/>
    </source>
</evidence>
<comment type="caution">
    <text evidence="2">The sequence shown here is derived from an EMBL/GenBank/DDBJ whole genome shotgun (WGS) entry which is preliminary data.</text>
</comment>
<reference evidence="2 3" key="1">
    <citation type="journal article" date="2021" name="Elife">
        <title>Chloroplast acquisition without the gene transfer in kleptoplastic sea slugs, Plakobranchus ocellatus.</title>
        <authorList>
            <person name="Maeda T."/>
            <person name="Takahashi S."/>
            <person name="Yoshida T."/>
            <person name="Shimamura S."/>
            <person name="Takaki Y."/>
            <person name="Nagai Y."/>
            <person name="Toyoda A."/>
            <person name="Suzuki Y."/>
            <person name="Arimoto A."/>
            <person name="Ishii H."/>
            <person name="Satoh N."/>
            <person name="Nishiyama T."/>
            <person name="Hasebe M."/>
            <person name="Maruyama T."/>
            <person name="Minagawa J."/>
            <person name="Obokata J."/>
            <person name="Shigenobu S."/>
        </authorList>
    </citation>
    <scope>NUCLEOTIDE SEQUENCE [LARGE SCALE GENOMIC DNA]</scope>
</reference>
<gene>
    <name evidence="2" type="ORF">ElyMa_004305700</name>
</gene>
<proteinExistence type="predicted"/>
<evidence type="ECO:0000313" key="3">
    <source>
        <dbReference type="Proteomes" id="UP000762676"/>
    </source>
</evidence>
<dbReference type="AlphaFoldDB" id="A0AAV4GZC2"/>
<sequence>MDHHVDTTPTITINGQILEVVGKFTCVLSTLLYGSMPSLFAILSQRRLRWLGDVYGVEDSRIPKDFLYGGSRPTG</sequence>
<feature type="transmembrane region" description="Helical" evidence="1">
    <location>
        <begin position="20"/>
        <end position="43"/>
    </location>
</feature>
<protein>
    <submittedName>
        <fullName evidence="2">Uncharacterized protein</fullName>
    </submittedName>
</protein>
<evidence type="ECO:0000256" key="1">
    <source>
        <dbReference type="SAM" id="Phobius"/>
    </source>
</evidence>